<dbReference type="PROSITE" id="PS50198">
    <property type="entry name" value="PPIC_PPIASE_2"/>
    <property type="match status" value="1"/>
</dbReference>
<dbReference type="Gene3D" id="1.10.4030.10">
    <property type="entry name" value="Porin chaperone SurA, peptide-binding domain"/>
    <property type="match status" value="1"/>
</dbReference>
<keyword evidence="3" id="KW-0812">Transmembrane</keyword>
<dbReference type="GO" id="GO:0003755">
    <property type="term" value="F:peptidyl-prolyl cis-trans isomerase activity"/>
    <property type="evidence" value="ECO:0007669"/>
    <property type="project" value="UniProtKB-EC"/>
</dbReference>
<feature type="transmembrane region" description="Helical" evidence="3">
    <location>
        <begin position="27"/>
        <end position="48"/>
    </location>
</feature>
<comment type="caution">
    <text evidence="5">The sequence shown here is derived from an EMBL/GenBank/DDBJ whole genome shotgun (WGS) entry which is preliminary data.</text>
</comment>
<dbReference type="SUPFAM" id="SSF109998">
    <property type="entry name" value="Triger factor/SurA peptide-binding domain-like"/>
    <property type="match status" value="1"/>
</dbReference>
<evidence type="ECO:0000259" key="4">
    <source>
        <dbReference type="PROSITE" id="PS50198"/>
    </source>
</evidence>
<sequence length="440" mass="49144">MAKKPKTKVISRKQQSRVERELRNRRLVLWGTVGIIALVVLVIAYGLLDQFVLQQQRPVARVAGTPITLSELQKRVRFERYQLIQSITTLAQYKQLFNFDPASQAYFDAQIQQSVAQLNDSNTLGSKALDALIEARILEHEAATLGISVSEEEVTRAIQEAFGYYPEGTPTPAPTSTPYATATLNPIQRTLIPPTATPTSTSTPTTGPTPTPWPTATPTPTQDPNLTPTPTETPLPTPTPLTEEGFRANYTQYLEGLKAETGLEEADLRAFFKAFLLRDKLLKKLDAEIPYEEEQVWARHILVKTEEEAQNVLKRLAAGEDWVKLAAEVSQDTSNKDRGGDLGWFGKGEMTPAFEDAAFALTEIGQISQPVQTEFGWHIIQLLGREVRPISADRRQQLLNQKYQEWLDSKKTELKVERYDNVWQGKLPAEPTLPPGIAGN</sequence>
<keyword evidence="1" id="KW-0697">Rotamase</keyword>
<dbReference type="Proteomes" id="UP001254165">
    <property type="component" value="Unassembled WGS sequence"/>
</dbReference>
<dbReference type="EC" id="5.2.1.8" evidence="5"/>
<dbReference type="InterPro" id="IPR000297">
    <property type="entry name" value="PPIase_PpiC"/>
</dbReference>
<keyword evidence="3" id="KW-1133">Transmembrane helix</keyword>
<feature type="compositionally biased region" description="Low complexity" evidence="2">
    <location>
        <begin position="193"/>
        <end position="206"/>
    </location>
</feature>
<evidence type="ECO:0000313" key="6">
    <source>
        <dbReference type="Proteomes" id="UP001254165"/>
    </source>
</evidence>
<dbReference type="Pfam" id="PF00639">
    <property type="entry name" value="Rotamase"/>
    <property type="match status" value="1"/>
</dbReference>
<dbReference type="InterPro" id="IPR027304">
    <property type="entry name" value="Trigger_fact/SurA_dom_sf"/>
</dbReference>
<feature type="compositionally biased region" description="Low complexity" evidence="2">
    <location>
        <begin position="218"/>
        <end position="230"/>
    </location>
</feature>
<accession>A0ABU3NKD6</accession>
<evidence type="ECO:0000256" key="1">
    <source>
        <dbReference type="PROSITE-ProRule" id="PRU00278"/>
    </source>
</evidence>
<dbReference type="InterPro" id="IPR050245">
    <property type="entry name" value="PrsA_foldase"/>
</dbReference>
<proteinExistence type="predicted"/>
<dbReference type="SUPFAM" id="SSF54534">
    <property type="entry name" value="FKBP-like"/>
    <property type="match status" value="1"/>
</dbReference>
<dbReference type="Gene3D" id="3.10.50.40">
    <property type="match status" value="1"/>
</dbReference>
<dbReference type="EMBL" id="JAUHMF010000001">
    <property type="protein sequence ID" value="MDT8897304.1"/>
    <property type="molecule type" value="Genomic_DNA"/>
</dbReference>
<keyword evidence="3" id="KW-0472">Membrane</keyword>
<dbReference type="PANTHER" id="PTHR47245:SF2">
    <property type="entry name" value="PEPTIDYL-PROLYL CIS-TRANS ISOMERASE HP_0175-RELATED"/>
    <property type="match status" value="1"/>
</dbReference>
<dbReference type="RefSeq" id="WP_315623956.1">
    <property type="nucleotide sequence ID" value="NZ_JAUHMF010000001.1"/>
</dbReference>
<keyword evidence="6" id="KW-1185">Reference proteome</keyword>
<feature type="domain" description="PpiC" evidence="4">
    <location>
        <begin position="293"/>
        <end position="384"/>
    </location>
</feature>
<evidence type="ECO:0000256" key="3">
    <source>
        <dbReference type="SAM" id="Phobius"/>
    </source>
</evidence>
<feature type="region of interest" description="Disordered" evidence="2">
    <location>
        <begin position="189"/>
        <end position="243"/>
    </location>
</feature>
<protein>
    <submittedName>
        <fullName evidence="5">Peptidylprolyl isomerase</fullName>
        <ecNumber evidence="5">5.2.1.8</ecNumber>
    </submittedName>
</protein>
<reference evidence="5 6" key="1">
    <citation type="submission" date="2023-07" db="EMBL/GenBank/DDBJ databases">
        <title>Novel species of Thermanaerothrix with wide hydrolytic capabilities.</title>
        <authorList>
            <person name="Zayulina K.S."/>
            <person name="Podosokorskaya O.A."/>
            <person name="Elcheninov A.G."/>
        </authorList>
    </citation>
    <scope>NUCLEOTIDE SEQUENCE [LARGE SCALE GENOMIC DNA]</scope>
    <source>
        <strain evidence="5 6">4228-RoL</strain>
    </source>
</reference>
<dbReference type="InterPro" id="IPR046357">
    <property type="entry name" value="PPIase_dom_sf"/>
</dbReference>
<dbReference type="PANTHER" id="PTHR47245">
    <property type="entry name" value="PEPTIDYLPROLYL ISOMERASE"/>
    <property type="match status" value="1"/>
</dbReference>
<dbReference type="Pfam" id="PF13624">
    <property type="entry name" value="SurA_N_3"/>
    <property type="match status" value="1"/>
</dbReference>
<feature type="compositionally biased region" description="Pro residues" evidence="2">
    <location>
        <begin position="207"/>
        <end position="217"/>
    </location>
</feature>
<name>A0ABU3NKD6_9CHLR</name>
<evidence type="ECO:0000256" key="2">
    <source>
        <dbReference type="SAM" id="MobiDB-lite"/>
    </source>
</evidence>
<gene>
    <name evidence="5" type="ORF">QYE77_03425</name>
</gene>
<evidence type="ECO:0000313" key="5">
    <source>
        <dbReference type="EMBL" id="MDT8897304.1"/>
    </source>
</evidence>
<keyword evidence="1 5" id="KW-0413">Isomerase</keyword>
<organism evidence="5 6">
    <name type="scientific">Thermanaerothrix solaris</name>
    <dbReference type="NCBI Taxonomy" id="3058434"/>
    <lineage>
        <taxon>Bacteria</taxon>
        <taxon>Bacillati</taxon>
        <taxon>Chloroflexota</taxon>
        <taxon>Anaerolineae</taxon>
        <taxon>Anaerolineales</taxon>
        <taxon>Anaerolineaceae</taxon>
        <taxon>Thermanaerothrix</taxon>
    </lineage>
</organism>